<dbReference type="AlphaFoldDB" id="A0A2Z6QSU1"/>
<dbReference type="Proteomes" id="UP000615446">
    <property type="component" value="Unassembled WGS sequence"/>
</dbReference>
<feature type="compositionally biased region" description="Basic residues" evidence="2">
    <location>
        <begin position="12"/>
        <end position="21"/>
    </location>
</feature>
<feature type="compositionally biased region" description="Basic and acidic residues" evidence="2">
    <location>
        <begin position="1"/>
        <end position="11"/>
    </location>
</feature>
<protein>
    <submittedName>
        <fullName evidence="5">High mobility group box domain-containing protein</fullName>
    </submittedName>
</protein>
<accession>A0A2Z6QSU1</accession>
<dbReference type="SUPFAM" id="SSF47095">
    <property type="entry name" value="HMG-box"/>
    <property type="match status" value="1"/>
</dbReference>
<dbReference type="OrthoDB" id="6247875at2759"/>
<dbReference type="GO" id="GO:0003677">
    <property type="term" value="F:DNA binding"/>
    <property type="evidence" value="ECO:0007669"/>
    <property type="project" value="UniProtKB-UniRule"/>
</dbReference>
<keyword evidence="6" id="KW-1185">Reference proteome</keyword>
<feature type="region of interest" description="Disordered" evidence="2">
    <location>
        <begin position="1"/>
        <end position="32"/>
    </location>
</feature>
<evidence type="ECO:0000313" key="6">
    <source>
        <dbReference type="Proteomes" id="UP000247702"/>
    </source>
</evidence>
<feature type="region of interest" description="Disordered" evidence="2">
    <location>
        <begin position="151"/>
        <end position="192"/>
    </location>
</feature>
<reference evidence="4 6" key="1">
    <citation type="submission" date="2017-11" db="EMBL/GenBank/DDBJ databases">
        <title>The genome of Rhizophagus clarus HR1 reveals common genetic basis of auxotrophy among arbuscular mycorrhizal fungi.</title>
        <authorList>
            <person name="Kobayashi Y."/>
        </authorList>
    </citation>
    <scope>NUCLEOTIDE SEQUENCE [LARGE SCALE GENOMIC DNA]</scope>
    <source>
        <strain evidence="4 6">HR1</strain>
    </source>
</reference>
<dbReference type="EMBL" id="BEXD01000054">
    <property type="protein sequence ID" value="GBB83788.1"/>
    <property type="molecule type" value="Genomic_DNA"/>
</dbReference>
<organism evidence="4 6">
    <name type="scientific">Rhizophagus clarus</name>
    <dbReference type="NCBI Taxonomy" id="94130"/>
    <lineage>
        <taxon>Eukaryota</taxon>
        <taxon>Fungi</taxon>
        <taxon>Fungi incertae sedis</taxon>
        <taxon>Mucoromycota</taxon>
        <taxon>Glomeromycotina</taxon>
        <taxon>Glomeromycetes</taxon>
        <taxon>Glomerales</taxon>
        <taxon>Glomeraceae</taxon>
        <taxon>Rhizophagus</taxon>
    </lineage>
</organism>
<feature type="domain" description="HMG box" evidence="3">
    <location>
        <begin position="74"/>
        <end position="145"/>
    </location>
</feature>
<dbReference type="InterPro" id="IPR036910">
    <property type="entry name" value="HMG_box_dom_sf"/>
</dbReference>
<gene>
    <name evidence="5" type="ORF">RCL2_000593800</name>
    <name evidence="4" type="ORF">RclHR1_10460002</name>
</gene>
<keyword evidence="1" id="KW-0539">Nucleus</keyword>
<dbReference type="GO" id="GO:0005634">
    <property type="term" value="C:nucleus"/>
    <property type="evidence" value="ECO:0007669"/>
    <property type="project" value="UniProtKB-UniRule"/>
</dbReference>
<sequence length="305" mass="35994">MGKFKQQERRTKSSAHNKVKKNYVPADPNKPDEDIVKESIHLLYLDIDELLINSKTTRRYKKLKRNGITEFEDPPRPQNRFILYKRNKLQSPEFKKRKKEDKKIKITSKEVSKLWKNETEEIIKVFSALERMAEEKHKEIYDGYKFEPKSRKTKDKESSISSCSSPPTETSPEIHNSQPYLKDDDNFISDNPQSSTDSILSNLFDEPASPHLFNDDSQFSTNSMPSDILSTQHNEFICNNNIQYYYLLDQPYLLITDQMYYSSNLNLNFDNFGQRMYNYEQQQINNFLQQNAFVLDDGCPYKKLT</sequence>
<dbReference type="InterPro" id="IPR009071">
    <property type="entry name" value="HMG_box_dom"/>
</dbReference>
<dbReference type="EMBL" id="BLAL01000040">
    <property type="protein sequence ID" value="GES78620.1"/>
    <property type="molecule type" value="Genomic_DNA"/>
</dbReference>
<proteinExistence type="predicted"/>
<evidence type="ECO:0000259" key="3">
    <source>
        <dbReference type="PROSITE" id="PS50118"/>
    </source>
</evidence>
<evidence type="ECO:0000256" key="2">
    <source>
        <dbReference type="SAM" id="MobiDB-lite"/>
    </source>
</evidence>
<name>A0A2Z6QSU1_9GLOM</name>
<dbReference type="PROSITE" id="PS50118">
    <property type="entry name" value="HMG_BOX_2"/>
    <property type="match status" value="1"/>
</dbReference>
<feature type="compositionally biased region" description="Low complexity" evidence="2">
    <location>
        <begin position="159"/>
        <end position="174"/>
    </location>
</feature>
<comment type="caution">
    <text evidence="4">The sequence shown here is derived from an EMBL/GenBank/DDBJ whole genome shotgun (WGS) entry which is preliminary data.</text>
</comment>
<evidence type="ECO:0000313" key="4">
    <source>
        <dbReference type="EMBL" id="GBB83788.1"/>
    </source>
</evidence>
<dbReference type="Proteomes" id="UP000247702">
    <property type="component" value="Unassembled WGS sequence"/>
</dbReference>
<evidence type="ECO:0000256" key="1">
    <source>
        <dbReference type="PROSITE-ProRule" id="PRU00267"/>
    </source>
</evidence>
<reference evidence="5" key="2">
    <citation type="submission" date="2019-10" db="EMBL/GenBank/DDBJ databases">
        <title>Conservation and host-specific expression of non-tandemly repeated heterogenous ribosome RNA gene in arbuscular mycorrhizal fungi.</title>
        <authorList>
            <person name="Maeda T."/>
            <person name="Kobayashi Y."/>
            <person name="Nakagawa T."/>
            <person name="Ezawa T."/>
            <person name="Yamaguchi K."/>
            <person name="Bino T."/>
            <person name="Nishimoto Y."/>
            <person name="Shigenobu S."/>
            <person name="Kawaguchi M."/>
        </authorList>
    </citation>
    <scope>NUCLEOTIDE SEQUENCE</scope>
    <source>
        <strain evidence="5">HR1</strain>
    </source>
</reference>
<evidence type="ECO:0000313" key="5">
    <source>
        <dbReference type="EMBL" id="GES78620.1"/>
    </source>
</evidence>
<feature type="DNA-binding region" description="HMG box" evidence="1">
    <location>
        <begin position="74"/>
        <end position="145"/>
    </location>
</feature>
<keyword evidence="1" id="KW-0238">DNA-binding</keyword>
<dbReference type="Gene3D" id="1.10.30.10">
    <property type="entry name" value="High mobility group box domain"/>
    <property type="match status" value="1"/>
</dbReference>